<dbReference type="OrthoDB" id="9768289at2"/>
<evidence type="ECO:0000313" key="14">
    <source>
        <dbReference type="Proteomes" id="UP000037939"/>
    </source>
</evidence>
<keyword evidence="7" id="KW-0408">Iron</keyword>
<feature type="domain" description="Transposase IS204/IS1001/IS1096/IS1165 DDE" evidence="12">
    <location>
        <begin position="280"/>
        <end position="392"/>
    </location>
</feature>
<evidence type="ECO:0000256" key="5">
    <source>
        <dbReference type="ARBA" id="ARBA00022989"/>
    </source>
</evidence>
<evidence type="ECO:0000256" key="7">
    <source>
        <dbReference type="ARBA" id="ARBA00023004"/>
    </source>
</evidence>
<evidence type="ECO:0000256" key="4">
    <source>
        <dbReference type="ARBA" id="ARBA00022832"/>
    </source>
</evidence>
<feature type="transmembrane region" description="Helical" evidence="10">
    <location>
        <begin position="12"/>
        <end position="34"/>
    </location>
</feature>
<dbReference type="Pfam" id="PF00487">
    <property type="entry name" value="FA_desaturase"/>
    <property type="match status" value="1"/>
</dbReference>
<organism evidence="13 14">
    <name type="scientific">Amantichitinum ursilacus</name>
    <dbReference type="NCBI Taxonomy" id="857265"/>
    <lineage>
        <taxon>Bacteria</taxon>
        <taxon>Pseudomonadati</taxon>
        <taxon>Pseudomonadota</taxon>
        <taxon>Betaproteobacteria</taxon>
        <taxon>Neisseriales</taxon>
        <taxon>Chitinibacteraceae</taxon>
        <taxon>Amantichitinum</taxon>
    </lineage>
</organism>
<dbReference type="EMBL" id="LAQT01000007">
    <property type="protein sequence ID" value="KPC53444.1"/>
    <property type="molecule type" value="Genomic_DNA"/>
</dbReference>
<feature type="transmembrane region" description="Helical" evidence="10">
    <location>
        <begin position="136"/>
        <end position="159"/>
    </location>
</feature>
<dbReference type="Pfam" id="PF01610">
    <property type="entry name" value="DDE_Tnp_ISL3"/>
    <property type="match status" value="1"/>
</dbReference>
<protein>
    <submittedName>
        <fullName evidence="13">Fatty acid desaturase</fullName>
    </submittedName>
</protein>
<comment type="similarity">
    <text evidence="2">Belongs to the fatty acid desaturase type 2 family.</text>
</comment>
<evidence type="ECO:0000256" key="10">
    <source>
        <dbReference type="SAM" id="Phobius"/>
    </source>
</evidence>
<name>A0A0N0GPG1_9NEIS</name>
<keyword evidence="6" id="KW-0560">Oxidoreductase</keyword>
<reference evidence="13 14" key="1">
    <citation type="submission" date="2015-07" db="EMBL/GenBank/DDBJ databases">
        <title>Draft genome sequence of the Amantichitinum ursilacus IGB-41, a new chitin-degrading bacterium.</title>
        <authorList>
            <person name="Kirstahler P."/>
            <person name="Guenther M."/>
            <person name="Grumaz C."/>
            <person name="Rupp S."/>
            <person name="Zibek S."/>
            <person name="Sohn K."/>
        </authorList>
    </citation>
    <scope>NUCLEOTIDE SEQUENCE [LARGE SCALE GENOMIC DNA]</scope>
    <source>
        <strain evidence="13 14">IGB-41</strain>
    </source>
</reference>
<evidence type="ECO:0000313" key="13">
    <source>
        <dbReference type="EMBL" id="KPC53444.1"/>
    </source>
</evidence>
<evidence type="ECO:0000256" key="6">
    <source>
        <dbReference type="ARBA" id="ARBA00023002"/>
    </source>
</evidence>
<dbReference type="GO" id="GO:0006631">
    <property type="term" value="P:fatty acid metabolic process"/>
    <property type="evidence" value="ECO:0007669"/>
    <property type="project" value="UniProtKB-KW"/>
</dbReference>
<comment type="caution">
    <text evidence="13">The sequence shown here is derived from an EMBL/GenBank/DDBJ whole genome shotgun (WGS) entry which is preliminary data.</text>
</comment>
<evidence type="ECO:0000256" key="1">
    <source>
        <dbReference type="ARBA" id="ARBA00004141"/>
    </source>
</evidence>
<dbReference type="InterPro" id="IPR002560">
    <property type="entry name" value="Transposase_DDE"/>
</dbReference>
<evidence type="ECO:0000256" key="2">
    <source>
        <dbReference type="ARBA" id="ARBA00008749"/>
    </source>
</evidence>
<dbReference type="GO" id="GO:0016020">
    <property type="term" value="C:membrane"/>
    <property type="evidence" value="ECO:0007669"/>
    <property type="project" value="UniProtKB-SubCell"/>
</dbReference>
<evidence type="ECO:0000256" key="3">
    <source>
        <dbReference type="ARBA" id="ARBA00022692"/>
    </source>
</evidence>
<accession>A0A0N0GPG1</accession>
<dbReference type="PANTHER" id="PTHR11351:SF33">
    <property type="entry name" value="DELTA-9 FATTY ACID DESATURASE, DESA"/>
    <property type="match status" value="1"/>
</dbReference>
<dbReference type="PATRIC" id="fig|857265.3.peg.2088"/>
<dbReference type="PANTHER" id="PTHR11351">
    <property type="entry name" value="ACYL-COA DESATURASE"/>
    <property type="match status" value="1"/>
</dbReference>
<sequence length="396" mass="45623">MEWLNGMIDLPWWGYIVVMLVLTHITIAGVTIFLHRNQTHRGLDLHPIPSHFFRFWLWLTTGMVTKEWVAIHRKHHARCETEQDPHSPQVLGLKKVLSEGAELYRKESKNKETLAKFGHGTPDDWLERNLYTPRSVWGPVSMAILDLVLFGANGIWIWAAQMAWIPFWAAGVINGIGHYFGYRNFECEDASTNLVPWGIIIGGEELHNNHHTFGTSAKFSNKWWEFDLGWMYIRIMAAFKLAKVRKVAPRMKMVDGHMELDEQALAAIIANRYTIAANYAKSLKRTVGEEVDKLRANASLPHFDFNPSRQMRVWLKQDAKDTPVDDKAHLDTLLAQSKVLDQVYQMRQELTRLWERSSMSSTELLSHLQDWCARAEASGIAALQEFSHRLRRVAAV</sequence>
<keyword evidence="14" id="KW-1185">Reference proteome</keyword>
<dbReference type="InterPro" id="IPR005804">
    <property type="entry name" value="FA_desaturase_dom"/>
</dbReference>
<proteinExistence type="inferred from homology"/>
<keyword evidence="3 10" id="KW-0812">Transmembrane</keyword>
<keyword evidence="5 10" id="KW-1133">Transmembrane helix</keyword>
<dbReference type="CDD" id="cd03505">
    <property type="entry name" value="Delta9-FADS-like"/>
    <property type="match status" value="1"/>
</dbReference>
<comment type="subcellular location">
    <subcellularLocation>
        <location evidence="1">Membrane</location>
        <topology evidence="1">Multi-pass membrane protein</topology>
    </subcellularLocation>
</comment>
<keyword evidence="4" id="KW-0276">Fatty acid metabolism</keyword>
<dbReference type="AlphaFoldDB" id="A0A0N0GPG1"/>
<feature type="transmembrane region" description="Helical" evidence="10">
    <location>
        <begin position="165"/>
        <end position="182"/>
    </location>
</feature>
<evidence type="ECO:0000259" key="12">
    <source>
        <dbReference type="Pfam" id="PF01610"/>
    </source>
</evidence>
<dbReference type="InterPro" id="IPR015876">
    <property type="entry name" value="Acyl-CoA_DS"/>
</dbReference>
<evidence type="ECO:0000256" key="8">
    <source>
        <dbReference type="ARBA" id="ARBA00023098"/>
    </source>
</evidence>
<keyword evidence="9 10" id="KW-0472">Membrane</keyword>
<gene>
    <name evidence="13" type="ORF">WG78_10165</name>
</gene>
<keyword evidence="8" id="KW-0443">Lipid metabolism</keyword>
<dbReference type="Proteomes" id="UP000037939">
    <property type="component" value="Unassembled WGS sequence"/>
</dbReference>
<evidence type="ECO:0000259" key="11">
    <source>
        <dbReference type="Pfam" id="PF00487"/>
    </source>
</evidence>
<evidence type="ECO:0000256" key="9">
    <source>
        <dbReference type="ARBA" id="ARBA00023136"/>
    </source>
</evidence>
<dbReference type="STRING" id="857265.WG78_10165"/>
<feature type="domain" description="Fatty acid desaturase" evidence="11">
    <location>
        <begin position="11"/>
        <end position="214"/>
    </location>
</feature>
<dbReference type="GO" id="GO:0016717">
    <property type="term" value="F:oxidoreductase activity, acting on paired donors, with oxidation of a pair of donors resulting in the reduction of molecular oxygen to two molecules of water"/>
    <property type="evidence" value="ECO:0007669"/>
    <property type="project" value="InterPro"/>
</dbReference>